<organism evidence="11 12">
    <name type="scientific">Paenibacillus pinisoli</name>
    <dbReference type="NCBI Taxonomy" id="1276110"/>
    <lineage>
        <taxon>Bacteria</taxon>
        <taxon>Bacillati</taxon>
        <taxon>Bacillota</taxon>
        <taxon>Bacilli</taxon>
        <taxon>Bacillales</taxon>
        <taxon>Paenibacillaceae</taxon>
        <taxon>Paenibacillus</taxon>
    </lineage>
</organism>
<evidence type="ECO:0000256" key="8">
    <source>
        <dbReference type="ARBA" id="ARBA00047835"/>
    </source>
</evidence>
<sequence>MNSNYVYPATLLCDFYKVSHKNQYPKGTELVYSTWTARTSRLAGVEHVVAFGFQAFIQDYLIDYFNRNFFNRPQDEVVREYKRVIQFTLGIADPDAAHIAELHELGYLPIRIKAVKEGSLVPIKVPMLTIENTKPEFFWLTNYLETLMSCQLWLPANSATIAFEYRQILQDYALRTNGDTTGVPFQGHDFSMRGMGSLEAAKSSGAGHLLSFTGTDTIPAILYLEDHYHANIETELVGTSIPATEHSVMCAHGRDEMASYRYLIKEVYPSGFVSIVSDTWDLWSVLDVVIRGLKEDIMSRDGRVVIRPDSGDPVLILCGDPDSEHPLARKGVIEILWDIFGGTITERGYKQLDSHIGAIYGDAITLDRCREICEKLAQKGFASTNMVYGIGSFTYQYNTRDTFGFALKSTFTVVDGEERKIYKDPATDTNKMKKSQTGLVRVVEQDGTMNFIDNLSMEQYNQFEGTDLLEDVFADGKLVRTHTLADIRARLLANL</sequence>
<comment type="similarity">
    <text evidence="1">Belongs to the NAPRTase family.</text>
</comment>
<dbReference type="InterPro" id="IPR036068">
    <property type="entry name" value="Nicotinate_pribotase-like_C"/>
</dbReference>
<dbReference type="Gene3D" id="3.20.20.70">
    <property type="entry name" value="Aldolase class I"/>
    <property type="match status" value="1"/>
</dbReference>
<evidence type="ECO:0000256" key="6">
    <source>
        <dbReference type="ARBA" id="ARBA00035024"/>
    </source>
</evidence>
<dbReference type="SUPFAM" id="SSF51690">
    <property type="entry name" value="Nicotinate/Quinolinate PRTase C-terminal domain-like"/>
    <property type="match status" value="1"/>
</dbReference>
<comment type="catalytic activity">
    <reaction evidence="8">
        <text>beta-nicotinamide D-ribonucleotide + diphosphate = 5-phospho-alpha-D-ribose 1-diphosphate + nicotinamide + H(+)</text>
        <dbReference type="Rhea" id="RHEA:16149"/>
        <dbReference type="ChEBI" id="CHEBI:14649"/>
        <dbReference type="ChEBI" id="CHEBI:15378"/>
        <dbReference type="ChEBI" id="CHEBI:17154"/>
        <dbReference type="ChEBI" id="CHEBI:33019"/>
        <dbReference type="ChEBI" id="CHEBI:58017"/>
        <dbReference type="EC" id="2.4.2.12"/>
    </reaction>
    <physiologicalReaction direction="right-to-left" evidence="8">
        <dbReference type="Rhea" id="RHEA:16151"/>
    </physiologicalReaction>
</comment>
<evidence type="ECO:0000256" key="5">
    <source>
        <dbReference type="ARBA" id="ARBA00035007"/>
    </source>
</evidence>
<dbReference type="InterPro" id="IPR016471">
    <property type="entry name" value="Nicotinamide_PRibTrfase"/>
</dbReference>
<keyword evidence="2" id="KW-0662">Pyridine nucleotide biosynthesis</keyword>
<dbReference type="PIRSF" id="PIRSF005943">
    <property type="entry name" value="NMPRT"/>
    <property type="match status" value="1"/>
</dbReference>
<name>A0A3A6PYW5_9BACL</name>
<dbReference type="PANTHER" id="PTHR43816">
    <property type="entry name" value="NICOTINAMIDE PHOSPHORIBOSYLTRANSFERASE"/>
    <property type="match status" value="1"/>
</dbReference>
<dbReference type="InterPro" id="IPR013785">
    <property type="entry name" value="Aldolase_TIM"/>
</dbReference>
<dbReference type="CDD" id="cd01569">
    <property type="entry name" value="PBEF_like"/>
    <property type="match status" value="1"/>
</dbReference>
<dbReference type="Pfam" id="PF18127">
    <property type="entry name" value="NAMPT_N"/>
    <property type="match status" value="1"/>
</dbReference>
<feature type="domain" description="Nicotinate/nicotinamide phosphoribosyltransferase" evidence="9">
    <location>
        <begin position="185"/>
        <end position="452"/>
    </location>
</feature>
<keyword evidence="3 11" id="KW-0328">Glycosyltransferase</keyword>
<accession>A0A3A6PYW5</accession>
<evidence type="ECO:0000313" key="11">
    <source>
        <dbReference type="EMBL" id="RJX38944.1"/>
    </source>
</evidence>
<keyword evidence="12" id="KW-1185">Reference proteome</keyword>
<keyword evidence="11" id="KW-0436">Ligase</keyword>
<reference evidence="11 12" key="1">
    <citation type="submission" date="2018-09" db="EMBL/GenBank/DDBJ databases">
        <title>Paenibacillus aracenensis nov. sp. isolated from a cave in southern Spain.</title>
        <authorList>
            <person name="Jurado V."/>
            <person name="Gutierrez-Patricio S."/>
            <person name="Gonzalez-Pimentel J.L."/>
            <person name="Miller A.Z."/>
            <person name="Laiz L."/>
            <person name="Saiz-Jimenez C."/>
        </authorList>
    </citation>
    <scope>NUCLEOTIDE SEQUENCE [LARGE SCALE GENOMIC DNA]</scope>
    <source>
        <strain evidence="11 12">JCM 19203</strain>
    </source>
</reference>
<dbReference type="InterPro" id="IPR041525">
    <property type="entry name" value="N/Namide_PRibTrfase"/>
</dbReference>
<proteinExistence type="inferred from homology"/>
<comment type="caution">
    <text evidence="11">The sequence shown here is derived from an EMBL/GenBank/DDBJ whole genome shotgun (WGS) entry which is preliminary data.</text>
</comment>
<dbReference type="EMBL" id="QXQB01000003">
    <property type="protein sequence ID" value="RJX38944.1"/>
    <property type="molecule type" value="Genomic_DNA"/>
</dbReference>
<dbReference type="GO" id="GO:0009435">
    <property type="term" value="P:NAD+ biosynthetic process"/>
    <property type="evidence" value="ECO:0007669"/>
    <property type="project" value="InterPro"/>
</dbReference>
<evidence type="ECO:0000313" key="12">
    <source>
        <dbReference type="Proteomes" id="UP000267798"/>
    </source>
</evidence>
<dbReference type="EC" id="2.4.2.12" evidence="6"/>
<protein>
    <recommendedName>
        <fullName evidence="7">Nicotinamide phosphoribosyltransferase</fullName>
        <ecNumber evidence="6">2.4.2.12</ecNumber>
    </recommendedName>
</protein>
<evidence type="ECO:0000256" key="2">
    <source>
        <dbReference type="ARBA" id="ARBA00022642"/>
    </source>
</evidence>
<evidence type="ECO:0000256" key="1">
    <source>
        <dbReference type="ARBA" id="ARBA00010897"/>
    </source>
</evidence>
<dbReference type="Proteomes" id="UP000267798">
    <property type="component" value="Unassembled WGS sequence"/>
</dbReference>
<dbReference type="Pfam" id="PF04095">
    <property type="entry name" value="NAPRTase"/>
    <property type="match status" value="1"/>
</dbReference>
<dbReference type="RefSeq" id="WP_120111816.1">
    <property type="nucleotide sequence ID" value="NZ_QXQB01000003.1"/>
</dbReference>
<comment type="pathway">
    <text evidence="5">Cofactor biosynthesis; NAD(+) biosynthesis; nicotinamide D-ribonucleotide from 5-phospho-alpha-D-ribose 1-diphosphate and nicotinamide: step 1/1.</text>
</comment>
<evidence type="ECO:0000259" key="10">
    <source>
        <dbReference type="Pfam" id="PF18127"/>
    </source>
</evidence>
<dbReference type="InterPro" id="IPR041529">
    <property type="entry name" value="DUF5598"/>
</dbReference>
<evidence type="ECO:0000256" key="3">
    <source>
        <dbReference type="ARBA" id="ARBA00022676"/>
    </source>
</evidence>
<evidence type="ECO:0000256" key="7">
    <source>
        <dbReference type="ARBA" id="ARBA00035036"/>
    </source>
</evidence>
<dbReference type="PANTHER" id="PTHR43816:SF1">
    <property type="entry name" value="NICOTINAMIDE PHOSPHORIBOSYLTRANSFERASE"/>
    <property type="match status" value="1"/>
</dbReference>
<dbReference type="GO" id="GO:0047280">
    <property type="term" value="F:nicotinamide phosphoribosyltransferase activity"/>
    <property type="evidence" value="ECO:0007669"/>
    <property type="project" value="UniProtKB-EC"/>
</dbReference>
<feature type="domain" description="Nicotinamide phosphoribosyltransferase N-terminal" evidence="10">
    <location>
        <begin position="11"/>
        <end position="63"/>
    </location>
</feature>
<keyword evidence="4 11" id="KW-0808">Transferase</keyword>
<evidence type="ECO:0000259" key="9">
    <source>
        <dbReference type="Pfam" id="PF04095"/>
    </source>
</evidence>
<gene>
    <name evidence="11" type="ORF">D3P09_15655</name>
</gene>
<dbReference type="OrthoDB" id="394882at2"/>
<dbReference type="AlphaFoldDB" id="A0A3A6PYW5"/>
<dbReference type="GO" id="GO:0016874">
    <property type="term" value="F:ligase activity"/>
    <property type="evidence" value="ECO:0007669"/>
    <property type="project" value="UniProtKB-KW"/>
</dbReference>
<evidence type="ECO:0000256" key="4">
    <source>
        <dbReference type="ARBA" id="ARBA00022679"/>
    </source>
</evidence>
<dbReference type="NCBIfam" id="NF006629">
    <property type="entry name" value="PRK09198.1"/>
    <property type="match status" value="1"/>
</dbReference>